<organism evidence="1">
    <name type="scientific">uncultured Desulfobacterium sp</name>
    <dbReference type="NCBI Taxonomy" id="201089"/>
    <lineage>
        <taxon>Bacteria</taxon>
        <taxon>Pseudomonadati</taxon>
        <taxon>Thermodesulfobacteriota</taxon>
        <taxon>Desulfobacteria</taxon>
        <taxon>Desulfobacterales</taxon>
        <taxon>Desulfobacteriaceae</taxon>
        <taxon>Desulfobacterium</taxon>
        <taxon>environmental samples</taxon>
    </lineage>
</organism>
<protein>
    <recommendedName>
        <fullName evidence="2">Outer membrane lipoprotein Slp</fullName>
    </recommendedName>
</protein>
<evidence type="ECO:0000313" key="1">
    <source>
        <dbReference type="EMBL" id="CBX28166.1"/>
    </source>
</evidence>
<dbReference type="AlphaFoldDB" id="E1YC72"/>
<proteinExistence type="predicted"/>
<reference evidence="1" key="1">
    <citation type="journal article" date="2011" name="Environ. Microbiol.">
        <title>Genomic insights into the metabolic potential of the polycyclic aromatic hydrocarbon degrading sulfate-reducing Deltaproteobacterium N47.</title>
        <authorList>
            <person name="Bergmann F."/>
            <person name="Selesi D."/>
            <person name="Weinmaier T."/>
            <person name="Tischler P."/>
            <person name="Rattei T."/>
            <person name="Meckenstock R.U."/>
        </authorList>
    </citation>
    <scope>NUCLEOTIDE SEQUENCE</scope>
</reference>
<dbReference type="PROSITE" id="PS51257">
    <property type="entry name" value="PROKAR_LIPOPROTEIN"/>
    <property type="match status" value="1"/>
</dbReference>
<name>E1YC72_9BACT</name>
<gene>
    <name evidence="1" type="ORF">N47_G34900</name>
</gene>
<dbReference type="PANTHER" id="PTHR37530">
    <property type="entry name" value="OUTER MEMBRANE PROTEIN SLP"/>
    <property type="match status" value="1"/>
</dbReference>
<dbReference type="GO" id="GO:0019867">
    <property type="term" value="C:outer membrane"/>
    <property type="evidence" value="ECO:0007669"/>
    <property type="project" value="InterPro"/>
</dbReference>
<dbReference type="PANTHER" id="PTHR37530:SF1">
    <property type="entry name" value="OUTER MEMBRANE PROTEIN SLP"/>
    <property type="match status" value="1"/>
</dbReference>
<accession>E1YC72</accession>
<evidence type="ECO:0008006" key="2">
    <source>
        <dbReference type="Google" id="ProtNLM"/>
    </source>
</evidence>
<dbReference type="PIRSF" id="PIRSF004982">
    <property type="entry name" value="SlP"/>
    <property type="match status" value="1"/>
</dbReference>
<dbReference type="EMBL" id="FR695868">
    <property type="protein sequence ID" value="CBX28166.1"/>
    <property type="molecule type" value="Genomic_DNA"/>
</dbReference>
<dbReference type="Pfam" id="PF03843">
    <property type="entry name" value="Slp"/>
    <property type="match status" value="1"/>
</dbReference>
<sequence length="168" mass="19128">MKTHIKILFLLVIVSAFIFSACAPVLSDKSLREANLSISFQDLQKNPDAYMGKVVIFGGRIITTTAKKDETWVEVLQQPLDNQYKPENKDVSYGRFIIVFKGFMDPAIYAPYRLITVTGEVVGKEVLPIKEIQYTYPVLAVREHTLIRPENYNNEPRFNLGFGLGINR</sequence>
<dbReference type="InterPro" id="IPR004658">
    <property type="entry name" value="OMP_Slp"/>
</dbReference>